<gene>
    <name evidence="2" type="ORF">GCM10016455_21970</name>
</gene>
<feature type="domain" description="HEPN AbiU2-like" evidence="1">
    <location>
        <begin position="10"/>
        <end position="204"/>
    </location>
</feature>
<dbReference type="Proteomes" id="UP000609802">
    <property type="component" value="Unassembled WGS sequence"/>
</dbReference>
<dbReference type="InterPro" id="IPR040704">
    <property type="entry name" value="HEPN_AbiU2"/>
</dbReference>
<name>A0ABQ3J0P1_9RHOB</name>
<accession>A0ABQ3J0P1</accession>
<proteinExistence type="predicted"/>
<evidence type="ECO:0000313" key="3">
    <source>
        <dbReference type="Proteomes" id="UP000609802"/>
    </source>
</evidence>
<evidence type="ECO:0000313" key="2">
    <source>
        <dbReference type="EMBL" id="GHF00567.1"/>
    </source>
</evidence>
<dbReference type="Pfam" id="PF18734">
    <property type="entry name" value="HEPN_AbiU2"/>
    <property type="match status" value="1"/>
</dbReference>
<evidence type="ECO:0000259" key="1">
    <source>
        <dbReference type="Pfam" id="PF18734"/>
    </source>
</evidence>
<reference evidence="3" key="1">
    <citation type="journal article" date="2019" name="Int. J. Syst. Evol. Microbiol.">
        <title>The Global Catalogue of Microorganisms (GCM) 10K type strain sequencing project: providing services to taxonomists for standard genome sequencing and annotation.</title>
        <authorList>
            <consortium name="The Broad Institute Genomics Platform"/>
            <consortium name="The Broad Institute Genome Sequencing Center for Infectious Disease"/>
            <person name="Wu L."/>
            <person name="Ma J."/>
        </authorList>
    </citation>
    <scope>NUCLEOTIDE SEQUENCE [LARGE SCALE GENOMIC DNA]</scope>
    <source>
        <strain evidence="3">KCTC 42443</strain>
    </source>
</reference>
<keyword evidence="3" id="KW-1185">Reference proteome</keyword>
<protein>
    <recommendedName>
        <fullName evidence="1">HEPN AbiU2-like domain-containing protein</fullName>
    </recommendedName>
</protein>
<comment type="caution">
    <text evidence="2">The sequence shown here is derived from an EMBL/GenBank/DDBJ whole genome shotgun (WGS) entry which is preliminary data.</text>
</comment>
<sequence length="235" mass="26824">MIECPNKNILKLDQIAAELEKRLTASLWEVAFMDAVVGNERVTTVINGSFSGHALDTAVQAVISNVVMFVCRNLDNHGSSLPMFIRSIQGMEQHIENARRQAHPDWPEDFLEIGKVGSSIESLAENVERALKSPEFDAVKIHRDEILAHHLENVSGHRRKLERSGYEVEKVNYRQVINLANQCARLTEEAVRIWTFHVVNCEDQLSVAKRYCYDFWDLIPALSELEKNRNSVKEI</sequence>
<organism evidence="2 3">
    <name type="scientific">Aliiroseovarius zhejiangensis</name>
    <dbReference type="NCBI Taxonomy" id="1632025"/>
    <lineage>
        <taxon>Bacteria</taxon>
        <taxon>Pseudomonadati</taxon>
        <taxon>Pseudomonadota</taxon>
        <taxon>Alphaproteobacteria</taxon>
        <taxon>Rhodobacterales</taxon>
        <taxon>Paracoccaceae</taxon>
        <taxon>Aliiroseovarius</taxon>
    </lineage>
</organism>
<dbReference type="EMBL" id="BNCH01000004">
    <property type="protein sequence ID" value="GHF00567.1"/>
    <property type="molecule type" value="Genomic_DNA"/>
</dbReference>
<dbReference type="RefSeq" id="WP_191286561.1">
    <property type="nucleotide sequence ID" value="NZ_BNCH01000004.1"/>
</dbReference>